<dbReference type="Proteomes" id="UP001303647">
    <property type="component" value="Unassembled WGS sequence"/>
</dbReference>
<dbReference type="InterPro" id="IPR008030">
    <property type="entry name" value="NmrA-like"/>
</dbReference>
<dbReference type="GO" id="GO:0016491">
    <property type="term" value="F:oxidoreductase activity"/>
    <property type="evidence" value="ECO:0007669"/>
    <property type="project" value="UniProtKB-KW"/>
</dbReference>
<proteinExistence type="predicted"/>
<dbReference type="PANTHER" id="PTHR47706:SF9">
    <property type="entry name" value="NMRA-LIKE DOMAIN-CONTAINING PROTEIN-RELATED"/>
    <property type="match status" value="1"/>
</dbReference>
<dbReference type="Gene3D" id="3.40.50.720">
    <property type="entry name" value="NAD(P)-binding Rossmann-like Domain"/>
    <property type="match status" value="1"/>
</dbReference>
<dbReference type="InterPro" id="IPR045312">
    <property type="entry name" value="PCBER-like"/>
</dbReference>
<reference evidence="4" key="1">
    <citation type="journal article" date="2023" name="Mol. Phylogenet. Evol.">
        <title>Genome-scale phylogeny and comparative genomics of the fungal order Sordariales.</title>
        <authorList>
            <person name="Hensen N."/>
            <person name="Bonometti L."/>
            <person name="Westerberg I."/>
            <person name="Brannstrom I.O."/>
            <person name="Guillou S."/>
            <person name="Cros-Aarteil S."/>
            <person name="Calhoun S."/>
            <person name="Haridas S."/>
            <person name="Kuo A."/>
            <person name="Mondo S."/>
            <person name="Pangilinan J."/>
            <person name="Riley R."/>
            <person name="LaButti K."/>
            <person name="Andreopoulos B."/>
            <person name="Lipzen A."/>
            <person name="Chen C."/>
            <person name="Yan M."/>
            <person name="Daum C."/>
            <person name="Ng V."/>
            <person name="Clum A."/>
            <person name="Steindorff A."/>
            <person name="Ohm R.A."/>
            <person name="Martin F."/>
            <person name="Silar P."/>
            <person name="Natvig D.O."/>
            <person name="Lalanne C."/>
            <person name="Gautier V."/>
            <person name="Ament-Velasquez S.L."/>
            <person name="Kruys A."/>
            <person name="Hutchinson M.I."/>
            <person name="Powell A.J."/>
            <person name="Barry K."/>
            <person name="Miller A.N."/>
            <person name="Grigoriev I.V."/>
            <person name="Debuchy R."/>
            <person name="Gladieux P."/>
            <person name="Hiltunen Thoren M."/>
            <person name="Johannesson H."/>
        </authorList>
    </citation>
    <scope>NUCLEOTIDE SEQUENCE</scope>
    <source>
        <strain evidence="4">CBS 359.72</strain>
    </source>
</reference>
<evidence type="ECO:0000313" key="4">
    <source>
        <dbReference type="EMBL" id="KAK4244972.1"/>
    </source>
</evidence>
<keyword evidence="1" id="KW-0521">NADP</keyword>
<dbReference type="Pfam" id="PF05368">
    <property type="entry name" value="NmrA"/>
    <property type="match status" value="1"/>
</dbReference>
<protein>
    <submittedName>
        <fullName evidence="4">Isoflavone reductase</fullName>
    </submittedName>
</protein>
<dbReference type="PANTHER" id="PTHR47706">
    <property type="entry name" value="NMRA-LIKE FAMILY PROTEIN"/>
    <property type="match status" value="1"/>
</dbReference>
<dbReference type="AlphaFoldDB" id="A0AAN7CPN6"/>
<dbReference type="InterPro" id="IPR036291">
    <property type="entry name" value="NAD(P)-bd_dom_sf"/>
</dbReference>
<dbReference type="CDD" id="cd05259">
    <property type="entry name" value="PCBER_SDR_a"/>
    <property type="match status" value="1"/>
</dbReference>
<comment type="caution">
    <text evidence="4">The sequence shown here is derived from an EMBL/GenBank/DDBJ whole genome shotgun (WGS) entry which is preliminary data.</text>
</comment>
<organism evidence="4 5">
    <name type="scientific">Corynascus novoguineensis</name>
    <dbReference type="NCBI Taxonomy" id="1126955"/>
    <lineage>
        <taxon>Eukaryota</taxon>
        <taxon>Fungi</taxon>
        <taxon>Dikarya</taxon>
        <taxon>Ascomycota</taxon>
        <taxon>Pezizomycotina</taxon>
        <taxon>Sordariomycetes</taxon>
        <taxon>Sordariomycetidae</taxon>
        <taxon>Sordariales</taxon>
        <taxon>Chaetomiaceae</taxon>
        <taxon>Corynascus</taxon>
    </lineage>
</organism>
<name>A0AAN7CPN6_9PEZI</name>
<sequence length="309" mass="33799">MVFKTVAVVGASGNLGAPVVQALLEAGFQVTAIARETSTSTFPKGVEVRKTDLTSVKSLAKSFSGQDVVILTLPHSESDKQTLYIDAAVAAGVKRFIPAEWGFNTRPGRLPEPIATIMSSKTRAVDYLIEKTKQHPELTWTGIATGPFLDWGLDYGAFGIDPVARTIRIVDSGDEPVSTCSLAFIARAVVAVLEPHRERETANRYLEVVEHAVTQNALQRLLEEEPATTTRGEFAIVDRLNAADLARSRDEKLARGDLQGAFFEALWVMAFADGARTALKEEDTANRELGLESKDLREIIRDFVKTRGR</sequence>
<gene>
    <name evidence="4" type="ORF">C7999DRAFT_43448</name>
</gene>
<accession>A0AAN7CPN6</accession>
<dbReference type="SUPFAM" id="SSF51735">
    <property type="entry name" value="NAD(P)-binding Rossmann-fold domains"/>
    <property type="match status" value="1"/>
</dbReference>
<evidence type="ECO:0000313" key="5">
    <source>
        <dbReference type="Proteomes" id="UP001303647"/>
    </source>
</evidence>
<evidence type="ECO:0000256" key="2">
    <source>
        <dbReference type="ARBA" id="ARBA00023002"/>
    </source>
</evidence>
<keyword evidence="2" id="KW-0560">Oxidoreductase</keyword>
<feature type="domain" description="NmrA-like" evidence="3">
    <location>
        <begin position="4"/>
        <end position="127"/>
    </location>
</feature>
<dbReference type="EMBL" id="MU857717">
    <property type="protein sequence ID" value="KAK4244972.1"/>
    <property type="molecule type" value="Genomic_DNA"/>
</dbReference>
<evidence type="ECO:0000259" key="3">
    <source>
        <dbReference type="Pfam" id="PF05368"/>
    </source>
</evidence>
<keyword evidence="5" id="KW-1185">Reference proteome</keyword>
<dbReference type="InterPro" id="IPR051609">
    <property type="entry name" value="NmrA/Isoflavone_reductase-like"/>
</dbReference>
<evidence type="ECO:0000256" key="1">
    <source>
        <dbReference type="ARBA" id="ARBA00022857"/>
    </source>
</evidence>
<reference evidence="4" key="2">
    <citation type="submission" date="2023-05" db="EMBL/GenBank/DDBJ databases">
        <authorList>
            <consortium name="Lawrence Berkeley National Laboratory"/>
            <person name="Steindorff A."/>
            <person name="Hensen N."/>
            <person name="Bonometti L."/>
            <person name="Westerberg I."/>
            <person name="Brannstrom I.O."/>
            <person name="Guillou S."/>
            <person name="Cros-Aarteil S."/>
            <person name="Calhoun S."/>
            <person name="Haridas S."/>
            <person name="Kuo A."/>
            <person name="Mondo S."/>
            <person name="Pangilinan J."/>
            <person name="Riley R."/>
            <person name="Labutti K."/>
            <person name="Andreopoulos B."/>
            <person name="Lipzen A."/>
            <person name="Chen C."/>
            <person name="Yanf M."/>
            <person name="Daum C."/>
            <person name="Ng V."/>
            <person name="Clum A."/>
            <person name="Ohm R."/>
            <person name="Martin F."/>
            <person name="Silar P."/>
            <person name="Natvig D."/>
            <person name="Lalanne C."/>
            <person name="Gautier V."/>
            <person name="Ament-Velasquez S.L."/>
            <person name="Kruys A."/>
            <person name="Hutchinson M.I."/>
            <person name="Powell A.J."/>
            <person name="Barry K."/>
            <person name="Miller A.N."/>
            <person name="Grigoriev I.V."/>
            <person name="Debuchy R."/>
            <person name="Gladieux P."/>
            <person name="Thoren M.H."/>
            <person name="Johannesson H."/>
        </authorList>
    </citation>
    <scope>NUCLEOTIDE SEQUENCE</scope>
    <source>
        <strain evidence="4">CBS 359.72</strain>
    </source>
</reference>